<comment type="function">
    <text evidence="10">Catalytic subunit of the TRMT11-TRM112 methyltransferase complex, that specifically mediates the S-adenosyl-L-methionine-dependent N(2)-methylation of guanosine nucleotide at position 10 (m2G10) in tRNAs. This is one of the major tRNA (guanine-N(2))-methyltransferases.</text>
</comment>
<evidence type="ECO:0000256" key="10">
    <source>
        <dbReference type="ARBA" id="ARBA00056270"/>
    </source>
</evidence>
<dbReference type="Proteomes" id="UP000285301">
    <property type="component" value="Unassembled WGS sequence"/>
</dbReference>
<feature type="domain" description="tRNA (guanine(10)-N(2))-methyltransferase TRMT11 N-terminal" evidence="17">
    <location>
        <begin position="6"/>
        <end position="175"/>
    </location>
</feature>
<dbReference type="GO" id="GO:0000049">
    <property type="term" value="F:tRNA binding"/>
    <property type="evidence" value="ECO:0007669"/>
    <property type="project" value="UniProtKB-UniRule"/>
</dbReference>
<evidence type="ECO:0000313" key="19">
    <source>
        <dbReference type="EMBL" id="RWS10587.1"/>
    </source>
</evidence>
<dbReference type="PRINTS" id="PR00507">
    <property type="entry name" value="N12N6MTFRASE"/>
</dbReference>
<keyword evidence="2" id="KW-0963">Cytoplasm</keyword>
<dbReference type="GO" id="GO:0043527">
    <property type="term" value="C:tRNA methyltransferase complex"/>
    <property type="evidence" value="ECO:0007669"/>
    <property type="project" value="UniProtKB-ARBA"/>
</dbReference>
<evidence type="ECO:0000256" key="4">
    <source>
        <dbReference type="ARBA" id="ARBA00022603"/>
    </source>
</evidence>
<evidence type="ECO:0000256" key="8">
    <source>
        <dbReference type="ARBA" id="ARBA00022884"/>
    </source>
</evidence>
<dbReference type="PIRSF" id="PIRSF017259">
    <property type="entry name" value="tRNA_mtfrase_TRM11"/>
    <property type="match status" value="1"/>
</dbReference>
<dbReference type="GO" id="GO:0008033">
    <property type="term" value="P:tRNA processing"/>
    <property type="evidence" value="ECO:0007669"/>
    <property type="project" value="UniProtKB-UniRule"/>
</dbReference>
<dbReference type="SUPFAM" id="SSF53335">
    <property type="entry name" value="S-adenosyl-L-methionine-dependent methyltransferases"/>
    <property type="match status" value="1"/>
</dbReference>
<dbReference type="Gene3D" id="3.40.50.150">
    <property type="entry name" value="Vaccinia Virus protein VP39"/>
    <property type="match status" value="1"/>
</dbReference>
<dbReference type="GO" id="GO:0005737">
    <property type="term" value="C:cytoplasm"/>
    <property type="evidence" value="ECO:0007669"/>
    <property type="project" value="UniProtKB-SubCell"/>
</dbReference>
<evidence type="ECO:0000256" key="2">
    <source>
        <dbReference type="ARBA" id="ARBA00022490"/>
    </source>
</evidence>
<comment type="caution">
    <text evidence="19">The sequence shown here is derived from an EMBL/GenBank/DDBJ whole genome shotgun (WGS) entry which is preliminary data.</text>
</comment>
<evidence type="ECO:0000256" key="7">
    <source>
        <dbReference type="ARBA" id="ARBA00022694"/>
    </source>
</evidence>
<evidence type="ECO:0000313" key="18">
    <source>
        <dbReference type="EMBL" id="RWS10314.1"/>
    </source>
</evidence>
<dbReference type="AlphaFoldDB" id="A0A3S4R230"/>
<keyword evidence="6 15" id="KW-0949">S-adenosyl-L-methionine</keyword>
<name>A0A3S4R230_9ACAR</name>
<dbReference type="Pfam" id="PF01170">
    <property type="entry name" value="UPF0020"/>
    <property type="match status" value="1"/>
</dbReference>
<dbReference type="GO" id="GO:0160102">
    <property type="term" value="F:tRNA (guanine(10)-N2)-methyltransferase activity"/>
    <property type="evidence" value="ECO:0007669"/>
    <property type="project" value="UniProtKB-EC"/>
</dbReference>
<dbReference type="PANTHER" id="PTHR13370">
    <property type="entry name" value="RNA METHYLASE-RELATED"/>
    <property type="match status" value="1"/>
</dbReference>
<dbReference type="InterPro" id="IPR029063">
    <property type="entry name" value="SAM-dependent_MTases_sf"/>
</dbReference>
<evidence type="ECO:0000256" key="5">
    <source>
        <dbReference type="ARBA" id="ARBA00022679"/>
    </source>
</evidence>
<dbReference type="CDD" id="cd02440">
    <property type="entry name" value="AdoMet_MTases"/>
    <property type="match status" value="1"/>
</dbReference>
<dbReference type="Pfam" id="PF25904">
    <property type="entry name" value="Tmrp11_N"/>
    <property type="match status" value="1"/>
</dbReference>
<dbReference type="GO" id="GO:0032259">
    <property type="term" value="P:methylation"/>
    <property type="evidence" value="ECO:0007669"/>
    <property type="project" value="UniProtKB-UniRule"/>
</dbReference>
<evidence type="ECO:0000259" key="17">
    <source>
        <dbReference type="Pfam" id="PF25904"/>
    </source>
</evidence>
<gene>
    <name evidence="18" type="ORF">B4U79_00977</name>
    <name evidence="19" type="ORF">B4U79_11872</name>
</gene>
<keyword evidence="8 15" id="KW-0694">RNA-binding</keyword>
<dbReference type="OrthoDB" id="296065at2759"/>
<evidence type="ECO:0000256" key="9">
    <source>
        <dbReference type="ARBA" id="ARBA00050985"/>
    </source>
</evidence>
<dbReference type="EMBL" id="NCKU01002045">
    <property type="protein sequence ID" value="RWS10587.1"/>
    <property type="molecule type" value="Genomic_DNA"/>
</dbReference>
<keyword evidence="4 15" id="KW-0489">Methyltransferase</keyword>
<comment type="subunit">
    <text evidence="11">Part of the heterodimeric TRMT11-TRM112 methyltransferase complex; this complex forms an active tRNA methyltransferase, where TRMT112 acts as an activator of the catalytic subunit TRMT11.</text>
</comment>
<dbReference type="EMBL" id="NCKU01002138">
    <property type="protein sequence ID" value="RWS10314.1"/>
    <property type="molecule type" value="Genomic_DNA"/>
</dbReference>
<dbReference type="InterPro" id="IPR059073">
    <property type="entry name" value="TRMT11_N"/>
</dbReference>
<evidence type="ECO:0000313" key="20">
    <source>
        <dbReference type="Proteomes" id="UP000285301"/>
    </source>
</evidence>
<comment type="subcellular location">
    <subcellularLocation>
        <location evidence="1">Cytoplasm</location>
    </subcellularLocation>
</comment>
<evidence type="ECO:0000256" key="11">
    <source>
        <dbReference type="ARBA" id="ARBA00065434"/>
    </source>
</evidence>
<comment type="catalytic activity">
    <reaction evidence="9">
        <text>guanosine(10) in tRNA + S-adenosyl-L-methionine = N(2)-methylguanosine(10) in tRNA + S-adenosyl-L-homocysteine + H(+)</text>
        <dbReference type="Rhea" id="RHEA:43128"/>
        <dbReference type="Rhea" id="RHEA-COMP:10355"/>
        <dbReference type="Rhea" id="RHEA-COMP:10357"/>
        <dbReference type="ChEBI" id="CHEBI:15378"/>
        <dbReference type="ChEBI" id="CHEBI:57856"/>
        <dbReference type="ChEBI" id="CHEBI:59789"/>
        <dbReference type="ChEBI" id="CHEBI:74269"/>
        <dbReference type="ChEBI" id="CHEBI:74481"/>
        <dbReference type="EC" id="2.1.1.214"/>
    </reaction>
    <physiologicalReaction direction="left-to-right" evidence="9">
        <dbReference type="Rhea" id="RHEA:43129"/>
    </physiologicalReaction>
</comment>
<evidence type="ECO:0000256" key="15">
    <source>
        <dbReference type="PROSITE-ProRule" id="PRU00959"/>
    </source>
</evidence>
<evidence type="ECO:0000256" key="1">
    <source>
        <dbReference type="ARBA" id="ARBA00004496"/>
    </source>
</evidence>
<evidence type="ECO:0000256" key="6">
    <source>
        <dbReference type="ARBA" id="ARBA00022691"/>
    </source>
</evidence>
<evidence type="ECO:0000256" key="12">
    <source>
        <dbReference type="ARBA" id="ARBA00066937"/>
    </source>
</evidence>
<evidence type="ECO:0000256" key="3">
    <source>
        <dbReference type="ARBA" id="ARBA00022555"/>
    </source>
</evidence>
<sequence>MCKTAKYLIWFAHEHVEFRLPELESVISLESLSVNWLYKSTDSPYVILESNECDIRRIAERSVMIKYIVELWAFSNTEEQLYEQLRVCKHCQQFQSNSERYSFKIVVDSFGKKMPFDEQIKKIERLSFLNFKGVIDLKNPDNLFYLIEYNGIDPNNIPEKPYALFFGRWIADGQRKIIQDLNLKKRKFISNTSLDPKLSLIMANIAKIKEGDLVLDPFVGSGSVLVAAAKFGAFVFGTDIDYLLMYGRSRPSRCGVSKREPDETIFSNLQQYSLESKYLDVIVADASLPLWRQNIKFDAIVTDPPYGIREASAKIGSERNYKIPPELCEGHIPAKIRYNFMDIIKDLLEFSASHLKLGGRLLYWVPVTKPVPTYDIDSCITHPCFKLISKSEQIFGKHYSRLLICVEKFKEL</sequence>
<dbReference type="InterPro" id="IPR002052">
    <property type="entry name" value="DNA_methylase_N6_adenine_CS"/>
</dbReference>
<dbReference type="PROSITE" id="PS00092">
    <property type="entry name" value="N6_MTASE"/>
    <property type="match status" value="1"/>
</dbReference>
<keyword evidence="5 15" id="KW-0808">Transferase</keyword>
<accession>A0A3S4R230</accession>
<dbReference type="EC" id="2.1.1.214" evidence="12"/>
<keyword evidence="3 15" id="KW-0820">tRNA-binding</keyword>
<organism evidence="19 20">
    <name type="scientific">Dinothrombium tinctorium</name>
    <dbReference type="NCBI Taxonomy" id="1965070"/>
    <lineage>
        <taxon>Eukaryota</taxon>
        <taxon>Metazoa</taxon>
        <taxon>Ecdysozoa</taxon>
        <taxon>Arthropoda</taxon>
        <taxon>Chelicerata</taxon>
        <taxon>Arachnida</taxon>
        <taxon>Acari</taxon>
        <taxon>Acariformes</taxon>
        <taxon>Trombidiformes</taxon>
        <taxon>Prostigmata</taxon>
        <taxon>Anystina</taxon>
        <taxon>Parasitengona</taxon>
        <taxon>Trombidioidea</taxon>
        <taxon>Trombidiidae</taxon>
        <taxon>Dinothrombium</taxon>
    </lineage>
</organism>
<evidence type="ECO:0000256" key="13">
    <source>
        <dbReference type="ARBA" id="ARBA00067484"/>
    </source>
</evidence>
<dbReference type="PANTHER" id="PTHR13370:SF3">
    <property type="entry name" value="TRNA (GUANINE(10)-N2)-METHYLTRANSFERASE HOMOLOG"/>
    <property type="match status" value="1"/>
</dbReference>
<dbReference type="InterPro" id="IPR000241">
    <property type="entry name" value="RlmKL-like_Mtase"/>
</dbReference>
<protein>
    <recommendedName>
        <fullName evidence="13">tRNA (guanine(10)-N(2))-methyltransferase TRMT11</fullName>
        <ecNumber evidence="12">2.1.1.214</ecNumber>
    </recommendedName>
    <alternativeName>
        <fullName evidence="14">tRNA methyltransferase 11 homolog</fullName>
    </alternativeName>
</protein>
<dbReference type="InterPro" id="IPR016691">
    <property type="entry name" value="TRMT11"/>
</dbReference>
<evidence type="ECO:0000259" key="16">
    <source>
        <dbReference type="Pfam" id="PF01170"/>
    </source>
</evidence>
<reference evidence="19 20" key="1">
    <citation type="journal article" date="2018" name="Gigascience">
        <title>Genomes of trombidid mites reveal novel predicted allergens and laterally-transferred genes associated with secondary metabolism.</title>
        <authorList>
            <person name="Dong X."/>
            <person name="Chaisiri K."/>
            <person name="Xia D."/>
            <person name="Armstrong S.D."/>
            <person name="Fang Y."/>
            <person name="Donnelly M.J."/>
            <person name="Kadowaki T."/>
            <person name="McGarry J.W."/>
            <person name="Darby A.C."/>
            <person name="Makepeace B.L."/>
        </authorList>
    </citation>
    <scope>NUCLEOTIDE SEQUENCE [LARGE SCALE GENOMIC DNA]</scope>
    <source>
        <strain evidence="19">UoL-WK</strain>
    </source>
</reference>
<proteinExistence type="inferred from homology"/>
<evidence type="ECO:0000256" key="14">
    <source>
        <dbReference type="ARBA" id="ARBA00075308"/>
    </source>
</evidence>
<keyword evidence="20" id="KW-1185">Reference proteome</keyword>
<feature type="domain" description="Ribosomal RNA large subunit methyltransferase K/L-like methyltransferase" evidence="16">
    <location>
        <begin position="185"/>
        <end position="233"/>
    </location>
</feature>
<dbReference type="PROSITE" id="PS51627">
    <property type="entry name" value="SAM_MT_TRM11"/>
    <property type="match status" value="1"/>
</dbReference>
<dbReference type="STRING" id="1965070.A0A3S4R230"/>
<keyword evidence="7 15" id="KW-0819">tRNA processing</keyword>
<comment type="similarity">
    <text evidence="15">Belongs to the class I-like SAM-binding methyltransferase superfamily. TRM11 methyltransferase family.</text>
</comment>
<reference evidence="19" key="2">
    <citation type="submission" date="2018-11" db="EMBL/GenBank/DDBJ databases">
        <title>Trombidioid mite genomics.</title>
        <authorList>
            <person name="Dong X."/>
        </authorList>
    </citation>
    <scope>NUCLEOTIDE SEQUENCE</scope>
    <source>
        <strain evidence="19">UoL-WK</strain>
    </source>
</reference>